<dbReference type="InterPro" id="IPR018244">
    <property type="entry name" value="Allrgn_V5/Tpx1_CS"/>
</dbReference>
<keyword evidence="1" id="KW-1015">Disulfide bond</keyword>
<evidence type="ECO:0000313" key="4">
    <source>
        <dbReference type="EnsemblMetazoa" id="CapteP189950"/>
    </source>
</evidence>
<protein>
    <recommendedName>
        <fullName evidence="2">ShKT domain-containing protein</fullName>
    </recommendedName>
</protein>
<dbReference type="GO" id="GO:0005576">
    <property type="term" value="C:extracellular region"/>
    <property type="evidence" value="ECO:0007669"/>
    <property type="project" value="InterPro"/>
</dbReference>
<accession>R7URR3</accession>
<proteinExistence type="predicted"/>
<sequence>THNDVLAEQANLWAEECNFEHGFPDMDDLPYGKNVGQNIWVGTSSSEVIHNSIAAWFNEKDDYDFQSNTCAEGKMCGHYTQVVWSESHLVGCALKFCPTVDNLSFDNAYMFVCNYSPAGNLIGSWPYVKGEQCSNCPGYIGDCNDGLCHECSKYGGSCACNLTCENCAVKREEICQCACTSGWGGQSCHVTCENYHKNCDNGWYADKCGEWYVRSFCPATCGLCEIGDKSGEVCATNMLQDDPQ</sequence>
<dbReference type="Gene3D" id="3.40.33.10">
    <property type="entry name" value="CAP"/>
    <property type="match status" value="1"/>
</dbReference>
<dbReference type="OMA" id="NFKYGYG"/>
<feature type="non-terminal residue" evidence="3">
    <location>
        <position position="1"/>
    </location>
</feature>
<organism evidence="3">
    <name type="scientific">Capitella teleta</name>
    <name type="common">Polychaete worm</name>
    <dbReference type="NCBI Taxonomy" id="283909"/>
    <lineage>
        <taxon>Eukaryota</taxon>
        <taxon>Metazoa</taxon>
        <taxon>Spiralia</taxon>
        <taxon>Lophotrochozoa</taxon>
        <taxon>Annelida</taxon>
        <taxon>Polychaeta</taxon>
        <taxon>Sedentaria</taxon>
        <taxon>Scolecida</taxon>
        <taxon>Capitellidae</taxon>
        <taxon>Capitella</taxon>
    </lineage>
</organism>
<dbReference type="InterPro" id="IPR003582">
    <property type="entry name" value="ShKT_dom"/>
</dbReference>
<dbReference type="EnsemblMetazoa" id="CapteT189950">
    <property type="protein sequence ID" value="CapteP189950"/>
    <property type="gene ID" value="CapteG189950"/>
</dbReference>
<reference evidence="5" key="1">
    <citation type="submission" date="2012-12" db="EMBL/GenBank/DDBJ databases">
        <authorList>
            <person name="Hellsten U."/>
            <person name="Grimwood J."/>
            <person name="Chapman J.A."/>
            <person name="Shapiro H."/>
            <person name="Aerts A."/>
            <person name="Otillar R.P."/>
            <person name="Terry A.Y."/>
            <person name="Boore J.L."/>
            <person name="Simakov O."/>
            <person name="Marletaz F."/>
            <person name="Cho S.-J."/>
            <person name="Edsinger-Gonzales E."/>
            <person name="Havlak P."/>
            <person name="Kuo D.-H."/>
            <person name="Larsson T."/>
            <person name="Lv J."/>
            <person name="Arendt D."/>
            <person name="Savage R."/>
            <person name="Osoegawa K."/>
            <person name="de Jong P."/>
            <person name="Lindberg D.R."/>
            <person name="Seaver E.C."/>
            <person name="Weisblat D.A."/>
            <person name="Putnam N.H."/>
            <person name="Grigoriev I.V."/>
            <person name="Rokhsar D.S."/>
        </authorList>
    </citation>
    <scope>NUCLEOTIDE SEQUENCE</scope>
    <source>
        <strain evidence="5">I ESC-2004</strain>
    </source>
</reference>
<evidence type="ECO:0000256" key="1">
    <source>
        <dbReference type="PROSITE-ProRule" id="PRU01005"/>
    </source>
</evidence>
<gene>
    <name evidence="3" type="ORF">CAPTEDRAFT_189950</name>
</gene>
<dbReference type="PROSITE" id="PS01009">
    <property type="entry name" value="CRISP_1"/>
    <property type="match status" value="1"/>
</dbReference>
<name>R7URR3_CAPTE</name>
<evidence type="ECO:0000259" key="2">
    <source>
        <dbReference type="PROSITE" id="PS51670"/>
    </source>
</evidence>
<dbReference type="STRING" id="283909.R7URR3"/>
<dbReference type="InterPro" id="IPR014044">
    <property type="entry name" value="CAP_dom"/>
</dbReference>
<feature type="disulfide bond" evidence="1">
    <location>
        <begin position="199"/>
        <end position="217"/>
    </location>
</feature>
<keyword evidence="5" id="KW-1185">Reference proteome</keyword>
<dbReference type="PANTHER" id="PTHR10334">
    <property type="entry name" value="CYSTEINE-RICH SECRETORY PROTEIN-RELATED"/>
    <property type="match status" value="1"/>
</dbReference>
<dbReference type="AlphaFoldDB" id="R7URR3"/>
<dbReference type="Pfam" id="PF00188">
    <property type="entry name" value="CAP"/>
    <property type="match status" value="1"/>
</dbReference>
<dbReference type="FunCoup" id="R7URR3">
    <property type="interactions" value="145"/>
</dbReference>
<dbReference type="SUPFAM" id="SSF55797">
    <property type="entry name" value="PR-1-like"/>
    <property type="match status" value="1"/>
</dbReference>
<dbReference type="Proteomes" id="UP000014760">
    <property type="component" value="Unassembled WGS sequence"/>
</dbReference>
<comment type="caution">
    <text evidence="1">Lacks conserved residue(s) required for the propagation of feature annotation.</text>
</comment>
<dbReference type="SMART" id="SM00198">
    <property type="entry name" value="SCP"/>
    <property type="match status" value="1"/>
</dbReference>
<dbReference type="InterPro" id="IPR035940">
    <property type="entry name" value="CAP_sf"/>
</dbReference>
<dbReference type="EMBL" id="KB298433">
    <property type="protein sequence ID" value="ELU09214.1"/>
    <property type="molecule type" value="Genomic_DNA"/>
</dbReference>
<feature type="disulfide bond" evidence="1">
    <location>
        <begin position="208"/>
        <end position="221"/>
    </location>
</feature>
<dbReference type="PRINTS" id="PR00837">
    <property type="entry name" value="V5TPXLIKE"/>
</dbReference>
<dbReference type="PROSITE" id="PS51670">
    <property type="entry name" value="SHKT"/>
    <property type="match status" value="1"/>
</dbReference>
<dbReference type="OrthoDB" id="674273at2759"/>
<feature type="domain" description="ShKT" evidence="2">
    <location>
        <begin position="192"/>
        <end position="224"/>
    </location>
</feature>
<dbReference type="PROSITE" id="PS01010">
    <property type="entry name" value="CRISP_2"/>
    <property type="match status" value="1"/>
</dbReference>
<evidence type="ECO:0000313" key="5">
    <source>
        <dbReference type="Proteomes" id="UP000014760"/>
    </source>
</evidence>
<dbReference type="EMBL" id="AMQN01021316">
    <property type="status" value="NOT_ANNOTATED_CDS"/>
    <property type="molecule type" value="Genomic_DNA"/>
</dbReference>
<dbReference type="HOGENOM" id="CLU_1140377_0_0_1"/>
<reference evidence="3 5" key="2">
    <citation type="journal article" date="2013" name="Nature">
        <title>Insights into bilaterian evolution from three spiralian genomes.</title>
        <authorList>
            <person name="Simakov O."/>
            <person name="Marletaz F."/>
            <person name="Cho S.J."/>
            <person name="Edsinger-Gonzales E."/>
            <person name="Havlak P."/>
            <person name="Hellsten U."/>
            <person name="Kuo D.H."/>
            <person name="Larsson T."/>
            <person name="Lv J."/>
            <person name="Arendt D."/>
            <person name="Savage R."/>
            <person name="Osoegawa K."/>
            <person name="de Jong P."/>
            <person name="Grimwood J."/>
            <person name="Chapman J.A."/>
            <person name="Shapiro H."/>
            <person name="Aerts A."/>
            <person name="Otillar R.P."/>
            <person name="Terry A.Y."/>
            <person name="Boore J.L."/>
            <person name="Grigoriev I.V."/>
            <person name="Lindberg D.R."/>
            <person name="Seaver E.C."/>
            <person name="Weisblat D.A."/>
            <person name="Putnam N.H."/>
            <person name="Rokhsar D.S."/>
        </authorList>
    </citation>
    <scope>NUCLEOTIDE SEQUENCE</scope>
    <source>
        <strain evidence="3 5">I ESC-2004</strain>
    </source>
</reference>
<evidence type="ECO:0000313" key="3">
    <source>
        <dbReference type="EMBL" id="ELU09214.1"/>
    </source>
</evidence>
<reference evidence="4" key="3">
    <citation type="submission" date="2015-06" db="UniProtKB">
        <authorList>
            <consortium name="EnsemblMetazoa"/>
        </authorList>
    </citation>
    <scope>IDENTIFICATION</scope>
</reference>
<dbReference type="InterPro" id="IPR001283">
    <property type="entry name" value="CRISP-related"/>
</dbReference>